<name>A0A4V6I7L9_STECR</name>
<dbReference type="EMBL" id="AZBU02000001">
    <property type="protein sequence ID" value="TMS34693.1"/>
    <property type="molecule type" value="Genomic_DNA"/>
</dbReference>
<feature type="region of interest" description="Disordered" evidence="1">
    <location>
        <begin position="60"/>
        <end position="94"/>
    </location>
</feature>
<keyword evidence="3" id="KW-1185">Reference proteome</keyword>
<dbReference type="AlphaFoldDB" id="A0A4V6I7L9"/>
<evidence type="ECO:0000313" key="2">
    <source>
        <dbReference type="EMBL" id="TMS34693.1"/>
    </source>
</evidence>
<dbReference type="Proteomes" id="UP000298663">
    <property type="component" value="Chromosome X"/>
</dbReference>
<evidence type="ECO:0000256" key="1">
    <source>
        <dbReference type="SAM" id="MobiDB-lite"/>
    </source>
</evidence>
<accession>A0A4V6I7L9</accession>
<feature type="compositionally biased region" description="Polar residues" evidence="1">
    <location>
        <begin position="74"/>
        <end position="94"/>
    </location>
</feature>
<reference evidence="2 3" key="2">
    <citation type="journal article" date="2019" name="G3 (Bethesda)">
        <title>Hybrid Assembly of the Genome of the Entomopathogenic Nematode Steinernema carpocapsae Identifies the X-Chromosome.</title>
        <authorList>
            <person name="Serra L."/>
            <person name="Macchietto M."/>
            <person name="Macias-Munoz A."/>
            <person name="McGill C.J."/>
            <person name="Rodriguez I.M."/>
            <person name="Rodriguez B."/>
            <person name="Murad R."/>
            <person name="Mortazavi A."/>
        </authorList>
    </citation>
    <scope>NUCLEOTIDE SEQUENCE [LARGE SCALE GENOMIC DNA]</scope>
    <source>
        <strain evidence="2 3">ALL</strain>
    </source>
</reference>
<reference evidence="2 3" key="1">
    <citation type="journal article" date="2015" name="Genome Biol.">
        <title>Comparative genomics of Steinernema reveals deeply conserved gene regulatory networks.</title>
        <authorList>
            <person name="Dillman A.R."/>
            <person name="Macchietto M."/>
            <person name="Porter C.F."/>
            <person name="Rogers A."/>
            <person name="Williams B."/>
            <person name="Antoshechkin I."/>
            <person name="Lee M.M."/>
            <person name="Goodwin Z."/>
            <person name="Lu X."/>
            <person name="Lewis E.E."/>
            <person name="Goodrich-Blair H."/>
            <person name="Stock S.P."/>
            <person name="Adams B.J."/>
            <person name="Sternberg P.W."/>
            <person name="Mortazavi A."/>
        </authorList>
    </citation>
    <scope>NUCLEOTIDE SEQUENCE [LARGE SCALE GENOMIC DNA]</scope>
    <source>
        <strain evidence="2 3">ALL</strain>
    </source>
</reference>
<sequence>MSRRYYMPRTRDDTLCMSSDRLTHPLERRGTQAAAATFDNVPDDDQKGHKCPIHRRCRRPFDATSPVGAGSVEVQRSTRLNGTSPAVGSSQFQP</sequence>
<organism evidence="2 3">
    <name type="scientific">Steinernema carpocapsae</name>
    <name type="common">Entomopathogenic nematode</name>
    <dbReference type="NCBI Taxonomy" id="34508"/>
    <lineage>
        <taxon>Eukaryota</taxon>
        <taxon>Metazoa</taxon>
        <taxon>Ecdysozoa</taxon>
        <taxon>Nematoda</taxon>
        <taxon>Chromadorea</taxon>
        <taxon>Rhabditida</taxon>
        <taxon>Tylenchina</taxon>
        <taxon>Panagrolaimomorpha</taxon>
        <taxon>Strongyloidoidea</taxon>
        <taxon>Steinernematidae</taxon>
        <taxon>Steinernema</taxon>
    </lineage>
</organism>
<dbReference type="EMBL" id="CM016762">
    <property type="protein sequence ID" value="TMS34693.1"/>
    <property type="molecule type" value="Genomic_DNA"/>
</dbReference>
<protein>
    <submittedName>
        <fullName evidence="2">Uncharacterized protein</fullName>
    </submittedName>
</protein>
<comment type="caution">
    <text evidence="2">The sequence shown here is derived from an EMBL/GenBank/DDBJ whole genome shotgun (WGS) entry which is preliminary data.</text>
</comment>
<evidence type="ECO:0000313" key="3">
    <source>
        <dbReference type="Proteomes" id="UP000298663"/>
    </source>
</evidence>
<proteinExistence type="predicted"/>
<gene>
    <name evidence="2" type="ORF">L596_002230</name>
</gene>